<dbReference type="PRINTS" id="PR01185">
    <property type="entry name" value="INTEGRINA"/>
</dbReference>
<evidence type="ECO:0000256" key="1">
    <source>
        <dbReference type="ARBA" id="ARBA00022729"/>
    </source>
</evidence>
<dbReference type="Gene3D" id="2.60.40.4070">
    <property type="match status" value="1"/>
</dbReference>
<dbReference type="GO" id="GO:0005178">
    <property type="term" value="F:integrin binding"/>
    <property type="evidence" value="ECO:0007669"/>
    <property type="project" value="TreeGrafter"/>
</dbReference>
<dbReference type="InterPro" id="IPR013517">
    <property type="entry name" value="FG-GAP"/>
</dbReference>
<evidence type="ECO:0000256" key="2">
    <source>
        <dbReference type="ARBA" id="ARBA00022737"/>
    </source>
</evidence>
<dbReference type="GO" id="GO:0007160">
    <property type="term" value="P:cell-matrix adhesion"/>
    <property type="evidence" value="ECO:0007669"/>
    <property type="project" value="TreeGrafter"/>
</dbReference>
<sequence>MRLSSSSRFARPSVPSWKWMRVPRAALTLLGVSLLLPVLAAAGSPDAARLDAFLNGFSSRTTPAPDGRSVVLSQPNTPQVTAFAHTLVSGWPRESNVALRRFGLRVCTAGDVNGDGWSDVLTYGGKDVLPADGQLALYLGTGSGTSTTPIWVRTGIPINLEIAPAGDVNNDGLADIVIGQPTALSGSIQIMYGRGWGLDTVNITVVARSINGFGGAVAPAGDVNGDGFDDVIVGAPSGVRPGSACAVVAGYAEVLFGSGTGLDGSNRWWVNGCDLNYPAASQLGAAVASAGDVNADGFGDVAVGIPGYQQGHVVIWYGSGTADGLPQPPSSTFSFLVGDESGARFGAALAPAGDVNADGYADLLVGAPNHDSGGDPDRGAAYLYPGTSTTLSTTAFWAAGGPSPIGGNNAHFGAAVASAGDVNGDGLGDVIIGAPNYSNGQSNEGAWVVYTSLGFTMASDLGAVESGEVGAQLGTSVCTAGDSDGDGFGDWIVSAPYHSNGQAEEGQVFVWRGGADLLAAAPWFTYSTFQSGASYGWSVASAGDVNGDGYDDIIVGAPFFTNTLNAEGGAFVVRGGPTGPLGVVDWQAYGGQASAQLGVCVSKAGDVNGDGYDDIIAGADQYDGTGTAWVYYGSSSGLTGSPHPRTQLFGSGDPGAHFGNRVAAAGDVNGDGFADVIVGAVLENHGENDEGRAYVFLGSAAGIQTTPQLTLEGNQESGQFGGSVASAGDVNGDGYSDIVIGAPQFDSPIGPFFLVDSGQAWVFPGTASGVSSTPLRVYLGDDDFGSLGSAVSSAGDVNRDGLSDVVIGAYGRNNCGAVFVFPGVPGSISATPYFTFQSSEVGSAFGSAVSTAGDMNGDGYSDIVVGAVFADNLGPQDQGTASVFLGGPLTMSGPVTRSGGESFANFGGSVAGGMDMNGDGFGDLLIGAPGDDVFGFNDGTATGFLGSTTAITRRIVLLNGGVTEVLPSQGMNDNTNRVYLYHRLRSAGGRLRVRMEWRLNPTATLAANASVLSGLTTENLLGTPIPGEGAVSAALVPVNGLQRATCYGWRSRVRSRSPYWPTEPWQSPQANGWFETDFRNSSMTVGVEPVAMVTQIELAAPSPNPTRETSRIAFALPTAGRVRLAVYDVQGREVAQLADGLLAAGRHEMTWNGRDRDGRATRAGVYFYRLETGGRIMTQRAVRLD</sequence>
<name>A0A849SET6_UNCEI</name>
<dbReference type="GO" id="GO:0033627">
    <property type="term" value="P:cell adhesion mediated by integrin"/>
    <property type="evidence" value="ECO:0007669"/>
    <property type="project" value="TreeGrafter"/>
</dbReference>
<dbReference type="SMART" id="SM00191">
    <property type="entry name" value="Int_alpha"/>
    <property type="match status" value="14"/>
</dbReference>
<dbReference type="SUPFAM" id="SSF69318">
    <property type="entry name" value="Integrin alpha N-terminal domain"/>
    <property type="match status" value="4"/>
</dbReference>
<evidence type="ECO:0000256" key="3">
    <source>
        <dbReference type="ARBA" id="ARBA00023180"/>
    </source>
</evidence>
<feature type="domain" description="FlgD/Vpr Ig-like" evidence="4">
    <location>
        <begin position="1118"/>
        <end position="1170"/>
    </location>
</feature>
<dbReference type="InterPro" id="IPR013519">
    <property type="entry name" value="Int_alpha_beta-p"/>
</dbReference>
<evidence type="ECO:0000259" key="4">
    <source>
        <dbReference type="Pfam" id="PF13860"/>
    </source>
</evidence>
<keyword evidence="1" id="KW-0732">Signal</keyword>
<dbReference type="InterPro" id="IPR028994">
    <property type="entry name" value="Integrin_alpha_N"/>
</dbReference>
<comment type="caution">
    <text evidence="5">The sequence shown here is derived from an EMBL/GenBank/DDBJ whole genome shotgun (WGS) entry which is preliminary data.</text>
</comment>
<dbReference type="Pfam" id="PF01839">
    <property type="entry name" value="FG-GAP"/>
    <property type="match status" value="11"/>
</dbReference>
<dbReference type="Pfam" id="PF13860">
    <property type="entry name" value="FlgD_ig"/>
    <property type="match status" value="1"/>
</dbReference>
<dbReference type="PANTHER" id="PTHR23220">
    <property type="entry name" value="INTEGRIN ALPHA"/>
    <property type="match status" value="1"/>
</dbReference>
<evidence type="ECO:0000313" key="5">
    <source>
        <dbReference type="EMBL" id="NOT32946.1"/>
    </source>
</evidence>
<dbReference type="InterPro" id="IPR026444">
    <property type="entry name" value="Secre_tail"/>
</dbReference>
<gene>
    <name evidence="5" type="ORF">HOP12_02115</name>
</gene>
<accession>A0A849SET6</accession>
<dbReference type="Pfam" id="PF13517">
    <property type="entry name" value="FG-GAP_3"/>
    <property type="match status" value="1"/>
</dbReference>
<proteinExistence type="predicted"/>
<dbReference type="PROSITE" id="PS51470">
    <property type="entry name" value="FG_GAP"/>
    <property type="match status" value="11"/>
</dbReference>
<dbReference type="GO" id="GO:0008305">
    <property type="term" value="C:integrin complex"/>
    <property type="evidence" value="ECO:0007669"/>
    <property type="project" value="InterPro"/>
</dbReference>
<dbReference type="GO" id="GO:0009897">
    <property type="term" value="C:external side of plasma membrane"/>
    <property type="evidence" value="ECO:0007669"/>
    <property type="project" value="TreeGrafter"/>
</dbReference>
<reference evidence="5 6" key="1">
    <citation type="submission" date="2020-04" db="EMBL/GenBank/DDBJ databases">
        <title>Metagenomic profiling of ammonia- and methane-oxidizing microorganisms in a Dutch drinking water treatment plant.</title>
        <authorList>
            <person name="Poghosyan L."/>
            <person name="Leucker S."/>
        </authorList>
    </citation>
    <scope>NUCLEOTIDE SEQUENCE [LARGE SCALE GENOMIC DNA]</scope>
    <source>
        <strain evidence="5">S-RSF-IL-03</strain>
    </source>
</reference>
<dbReference type="GO" id="GO:0098609">
    <property type="term" value="P:cell-cell adhesion"/>
    <property type="evidence" value="ECO:0007669"/>
    <property type="project" value="TreeGrafter"/>
</dbReference>
<dbReference type="NCBIfam" id="TIGR04183">
    <property type="entry name" value="Por_Secre_tail"/>
    <property type="match status" value="1"/>
</dbReference>
<protein>
    <submittedName>
        <fullName evidence="5">T9SS type A sorting domain-containing protein</fullName>
    </submittedName>
</protein>
<organism evidence="5 6">
    <name type="scientific">Eiseniibacteriota bacterium</name>
    <dbReference type="NCBI Taxonomy" id="2212470"/>
    <lineage>
        <taxon>Bacteria</taxon>
        <taxon>Candidatus Eiseniibacteriota</taxon>
    </lineage>
</organism>
<dbReference type="Proteomes" id="UP000580839">
    <property type="component" value="Unassembled WGS sequence"/>
</dbReference>
<evidence type="ECO:0000313" key="6">
    <source>
        <dbReference type="Proteomes" id="UP000580839"/>
    </source>
</evidence>
<dbReference type="InterPro" id="IPR000413">
    <property type="entry name" value="Integrin_alpha"/>
</dbReference>
<keyword evidence="2" id="KW-0677">Repeat</keyword>
<dbReference type="GO" id="GO:0007229">
    <property type="term" value="P:integrin-mediated signaling pathway"/>
    <property type="evidence" value="ECO:0007669"/>
    <property type="project" value="TreeGrafter"/>
</dbReference>
<dbReference type="AlphaFoldDB" id="A0A849SET6"/>
<dbReference type="EMBL" id="JABFRW010000023">
    <property type="protein sequence ID" value="NOT32946.1"/>
    <property type="molecule type" value="Genomic_DNA"/>
</dbReference>
<dbReference type="PANTHER" id="PTHR23220:SF122">
    <property type="entry name" value="INTEGRIN ALPHA-PS1"/>
    <property type="match status" value="1"/>
</dbReference>
<dbReference type="Gene3D" id="2.130.10.130">
    <property type="entry name" value="Integrin alpha, N-terminal"/>
    <property type="match status" value="7"/>
</dbReference>
<keyword evidence="3" id="KW-0325">Glycoprotein</keyword>
<dbReference type="InterPro" id="IPR025965">
    <property type="entry name" value="FlgD/Vpr_Ig-like"/>
</dbReference>